<dbReference type="RefSeq" id="WP_256533080.1">
    <property type="nucleotide sequence ID" value="NZ_CP101824.1"/>
</dbReference>
<dbReference type="AlphaFoldDB" id="A0ABD5NRC5"/>
<dbReference type="GO" id="GO:0005524">
    <property type="term" value="F:ATP binding"/>
    <property type="evidence" value="ECO:0007669"/>
    <property type="project" value="UniProtKB-KW"/>
</dbReference>
<dbReference type="InterPro" id="IPR003018">
    <property type="entry name" value="GAF"/>
</dbReference>
<dbReference type="PANTHER" id="PTHR45569">
    <property type="entry name" value="SENSOR PROTEIN KDPD"/>
    <property type="match status" value="1"/>
</dbReference>
<keyword evidence="3" id="KW-1185">Reference proteome</keyword>
<dbReference type="PRINTS" id="PR00344">
    <property type="entry name" value="BCTRLSENSOR"/>
</dbReference>
<accession>A0ABD5NRC5</accession>
<dbReference type="SUPFAM" id="SSF55785">
    <property type="entry name" value="PYP-like sensor domain (PAS domain)"/>
    <property type="match status" value="1"/>
</dbReference>
<reference evidence="2 3" key="1">
    <citation type="journal article" date="2019" name="Int. J. Syst. Evol. Microbiol.">
        <title>The Global Catalogue of Microorganisms (GCM) 10K type strain sequencing project: providing services to taxonomists for standard genome sequencing and annotation.</title>
        <authorList>
            <consortium name="The Broad Institute Genomics Platform"/>
            <consortium name="The Broad Institute Genome Sequencing Center for Infectious Disease"/>
            <person name="Wu L."/>
            <person name="Ma J."/>
        </authorList>
    </citation>
    <scope>NUCLEOTIDE SEQUENCE [LARGE SCALE GENOMIC DNA]</scope>
    <source>
        <strain evidence="2 3">IBRC-M 10256</strain>
    </source>
</reference>
<dbReference type="Gene3D" id="3.30.565.10">
    <property type="entry name" value="Histidine kinase-like ATPase, C-terminal domain"/>
    <property type="match status" value="1"/>
</dbReference>
<dbReference type="PROSITE" id="PS50109">
    <property type="entry name" value="HIS_KIN"/>
    <property type="match status" value="1"/>
</dbReference>
<keyword evidence="2" id="KW-0067">ATP-binding</keyword>
<gene>
    <name evidence="2" type="ORF">ACFOUR_14485</name>
</gene>
<sequence length="514" mass="56572">MTGSRDVSFEAVERIVDGAPFANAIVDSTFEVRHCNRRWVDAVEASGVESVIGTSVLEYLPPRERPRAKSRFDRVVDTGESVPERSYDFVTGTGVTKSATGSIAPLPGDDCVLVMLRDVTRRDETERELATRSRQIEGLHNAAIRINASTDAREVCERIVTAIEDVLNMERCMVGLIEDGRLVRGAASAGFPSDGYIEPTIDEQDVLAIRAYERDEAIRLDDGDEHPVMRDDYPWKSIIFVPISDYGVIQTPSESTYAFDETDVELVSIVAAHSEEALRRIERERELAERSSELETLKAVYSRVLRHNLRNSFTVIKGHATAARERARRYDDDQLQSATEGLIEVAETMLAHAEKTRVIDDVMESRETTRHRLASVVAEAVERVESDHPGARIAVESVPDDRFVTAHPKLSIAISNAVENAVVHTDDPVSVTVSAAVDEADETASIVVEDTGAGIPPAEITPVREHTEEPLAHGSGVGFWLMSFLMRVSDGDLSIENTAKGSRVALTLPLVESV</sequence>
<name>A0ABD5NRC5_9EURY</name>
<feature type="domain" description="Histidine kinase" evidence="1">
    <location>
        <begin position="304"/>
        <end position="512"/>
    </location>
</feature>
<dbReference type="GeneID" id="73902192"/>
<evidence type="ECO:0000313" key="2">
    <source>
        <dbReference type="EMBL" id="MFC3959567.1"/>
    </source>
</evidence>
<dbReference type="InterPro" id="IPR004358">
    <property type="entry name" value="Sig_transdc_His_kin-like_C"/>
</dbReference>
<dbReference type="Proteomes" id="UP001595846">
    <property type="component" value="Unassembled WGS sequence"/>
</dbReference>
<dbReference type="InterPro" id="IPR013656">
    <property type="entry name" value="PAS_4"/>
</dbReference>
<organism evidence="2 3">
    <name type="scientific">Halovivax cerinus</name>
    <dbReference type="NCBI Taxonomy" id="1487865"/>
    <lineage>
        <taxon>Archaea</taxon>
        <taxon>Methanobacteriati</taxon>
        <taxon>Methanobacteriota</taxon>
        <taxon>Stenosarchaea group</taxon>
        <taxon>Halobacteria</taxon>
        <taxon>Halobacteriales</taxon>
        <taxon>Natrialbaceae</taxon>
        <taxon>Halovivax</taxon>
    </lineage>
</organism>
<dbReference type="SMART" id="SM00387">
    <property type="entry name" value="HATPase_c"/>
    <property type="match status" value="1"/>
</dbReference>
<dbReference type="SMART" id="SM00065">
    <property type="entry name" value="GAF"/>
    <property type="match status" value="1"/>
</dbReference>
<dbReference type="InterPro" id="IPR005467">
    <property type="entry name" value="His_kinase_dom"/>
</dbReference>
<keyword evidence="2" id="KW-0547">Nucleotide-binding</keyword>
<dbReference type="Pfam" id="PF02518">
    <property type="entry name" value="HATPase_c"/>
    <property type="match status" value="1"/>
</dbReference>
<dbReference type="SUPFAM" id="SSF55874">
    <property type="entry name" value="ATPase domain of HSP90 chaperone/DNA topoisomerase II/histidine kinase"/>
    <property type="match status" value="1"/>
</dbReference>
<dbReference type="InterPro" id="IPR036890">
    <property type="entry name" value="HATPase_C_sf"/>
</dbReference>
<dbReference type="InterPro" id="IPR029016">
    <property type="entry name" value="GAF-like_dom_sf"/>
</dbReference>
<protein>
    <submittedName>
        <fullName evidence="2">ATP-binding protein</fullName>
    </submittedName>
</protein>
<dbReference type="InterPro" id="IPR035965">
    <property type="entry name" value="PAS-like_dom_sf"/>
</dbReference>
<evidence type="ECO:0000313" key="3">
    <source>
        <dbReference type="Proteomes" id="UP001595846"/>
    </source>
</evidence>
<dbReference type="InterPro" id="IPR003594">
    <property type="entry name" value="HATPase_dom"/>
</dbReference>
<dbReference type="Pfam" id="PF13185">
    <property type="entry name" value="GAF_2"/>
    <property type="match status" value="1"/>
</dbReference>
<dbReference type="Gene3D" id="3.30.450.40">
    <property type="match status" value="1"/>
</dbReference>
<dbReference type="InterPro" id="IPR052023">
    <property type="entry name" value="Histidine_kinase_KdpD"/>
</dbReference>
<proteinExistence type="predicted"/>
<dbReference type="SUPFAM" id="SSF55781">
    <property type="entry name" value="GAF domain-like"/>
    <property type="match status" value="1"/>
</dbReference>
<dbReference type="EMBL" id="JBHSAQ010000013">
    <property type="protein sequence ID" value="MFC3959567.1"/>
    <property type="molecule type" value="Genomic_DNA"/>
</dbReference>
<comment type="caution">
    <text evidence="2">The sequence shown here is derived from an EMBL/GenBank/DDBJ whole genome shotgun (WGS) entry which is preliminary data.</text>
</comment>
<dbReference type="PANTHER" id="PTHR45569:SF1">
    <property type="entry name" value="SENSOR PROTEIN KDPD"/>
    <property type="match status" value="1"/>
</dbReference>
<dbReference type="Gene3D" id="3.30.450.20">
    <property type="entry name" value="PAS domain"/>
    <property type="match status" value="1"/>
</dbReference>
<evidence type="ECO:0000259" key="1">
    <source>
        <dbReference type="PROSITE" id="PS50109"/>
    </source>
</evidence>
<dbReference type="Pfam" id="PF08448">
    <property type="entry name" value="PAS_4"/>
    <property type="match status" value="1"/>
</dbReference>